<name>A0A5J4PQY3_9ZZZZ</name>
<evidence type="ECO:0000313" key="1">
    <source>
        <dbReference type="EMBL" id="KAA6310924.1"/>
    </source>
</evidence>
<dbReference type="Pfam" id="PF13350">
    <property type="entry name" value="Y_phosphatase3"/>
    <property type="match status" value="1"/>
</dbReference>
<evidence type="ECO:0008006" key="2">
    <source>
        <dbReference type="Google" id="ProtNLM"/>
    </source>
</evidence>
<dbReference type="EMBL" id="SNRY01007184">
    <property type="protein sequence ID" value="KAA6310924.1"/>
    <property type="molecule type" value="Genomic_DNA"/>
</dbReference>
<proteinExistence type="predicted"/>
<sequence>MTYKSLFSYLTLVLVLPSCTGNSPNIVAVCEGNNVGNYVIKWETPSRIKGRVKVYASTNPDRIPPRNPVATADISDQRLTIVINNPTRRYYYLMVFDNRFRTKIAERKIDVSGIQNLYDIGGYKLNDRKKSVKWGKLYRAGEIKNLNRYDLNKLKNTGIKTIINLNAASKQKNDFLKEAGFNVISIPINLIGKQIYNDLQKKEIANNDSVRNSVDYINREFITKYKSEYKRIFEVLLDKTNYPVMFHCSSDKRCAAVVSLLVLTSLGVNAELIIEDYRLNDSDLDTPPIFTSRFPTNSKRTINTYEELLNNFKKQIEKEHRSINAYLKKEIGLTETDMEALKG</sequence>
<dbReference type="AlphaFoldDB" id="A0A5J4PQY3"/>
<dbReference type="PANTHER" id="PTHR31126:SF1">
    <property type="entry name" value="TYROSINE SPECIFIC PROTEIN PHOSPHATASES DOMAIN-CONTAINING PROTEIN"/>
    <property type="match status" value="1"/>
</dbReference>
<dbReference type="InterPro" id="IPR026893">
    <property type="entry name" value="Tyr/Ser_Pase_IphP-type"/>
</dbReference>
<feature type="non-terminal residue" evidence="1">
    <location>
        <position position="343"/>
    </location>
</feature>
<reference evidence="1" key="1">
    <citation type="submission" date="2019-03" db="EMBL/GenBank/DDBJ databases">
        <title>Single cell metagenomics reveals metabolic interactions within the superorganism composed of flagellate Streblomastix strix and complex community of Bacteroidetes bacteria on its surface.</title>
        <authorList>
            <person name="Treitli S.C."/>
            <person name="Kolisko M."/>
            <person name="Husnik F."/>
            <person name="Keeling P."/>
            <person name="Hampl V."/>
        </authorList>
    </citation>
    <scope>NUCLEOTIDE SEQUENCE</scope>
    <source>
        <strain evidence="1">STM</strain>
    </source>
</reference>
<accession>A0A5J4PQY3</accession>
<dbReference type="SUPFAM" id="SSF52799">
    <property type="entry name" value="(Phosphotyrosine protein) phosphatases II"/>
    <property type="match status" value="1"/>
</dbReference>
<gene>
    <name evidence="1" type="ORF">EZS27_037857</name>
</gene>
<protein>
    <recommendedName>
        <fullName evidence="2">Tyrosine-protein phosphatase</fullName>
    </recommendedName>
</protein>
<organism evidence="1">
    <name type="scientific">termite gut metagenome</name>
    <dbReference type="NCBI Taxonomy" id="433724"/>
    <lineage>
        <taxon>unclassified sequences</taxon>
        <taxon>metagenomes</taxon>
        <taxon>organismal metagenomes</taxon>
    </lineage>
</organism>
<dbReference type="GO" id="GO:0004721">
    <property type="term" value="F:phosphoprotein phosphatase activity"/>
    <property type="evidence" value="ECO:0007669"/>
    <property type="project" value="InterPro"/>
</dbReference>
<dbReference type="PANTHER" id="PTHR31126">
    <property type="entry name" value="TYROSINE-PROTEIN PHOSPHATASE"/>
    <property type="match status" value="1"/>
</dbReference>
<dbReference type="InterPro" id="IPR029021">
    <property type="entry name" value="Prot-tyrosine_phosphatase-like"/>
</dbReference>
<comment type="caution">
    <text evidence="1">The sequence shown here is derived from an EMBL/GenBank/DDBJ whole genome shotgun (WGS) entry which is preliminary data.</text>
</comment>
<dbReference type="Gene3D" id="3.90.190.10">
    <property type="entry name" value="Protein tyrosine phosphatase superfamily"/>
    <property type="match status" value="1"/>
</dbReference>